<dbReference type="InterPro" id="IPR011527">
    <property type="entry name" value="ABC1_TM_dom"/>
</dbReference>
<dbReference type="SUPFAM" id="SSF90123">
    <property type="entry name" value="ABC transporter transmembrane region"/>
    <property type="match status" value="1"/>
</dbReference>
<evidence type="ECO:0000256" key="6">
    <source>
        <dbReference type="ARBA" id="ARBA00022989"/>
    </source>
</evidence>
<dbReference type="Proteomes" id="UP000315131">
    <property type="component" value="Unassembled WGS sequence"/>
</dbReference>
<dbReference type="PANTHER" id="PTHR43394:SF1">
    <property type="entry name" value="ATP-BINDING CASSETTE SUB-FAMILY B MEMBER 10, MITOCHONDRIAL"/>
    <property type="match status" value="1"/>
</dbReference>
<dbReference type="GO" id="GO:0016887">
    <property type="term" value="F:ATP hydrolysis activity"/>
    <property type="evidence" value="ECO:0007669"/>
    <property type="project" value="InterPro"/>
</dbReference>
<keyword evidence="5 11" id="KW-0067">ATP-binding</keyword>
<dbReference type="GO" id="GO:0015421">
    <property type="term" value="F:ABC-type oligopeptide transporter activity"/>
    <property type="evidence" value="ECO:0007669"/>
    <property type="project" value="TreeGrafter"/>
</dbReference>
<proteinExistence type="predicted"/>
<reference evidence="11 12" key="1">
    <citation type="submission" date="2019-06" db="EMBL/GenBank/DDBJ databases">
        <title>Gramella sabulilitoris sp. nov., isolated from a marine sand.</title>
        <authorList>
            <person name="Yoon J.-H."/>
        </authorList>
    </citation>
    <scope>NUCLEOTIDE SEQUENCE [LARGE SCALE GENOMIC DNA]</scope>
    <source>
        <strain evidence="11 12">HSMS-1</strain>
    </source>
</reference>
<feature type="transmembrane region" description="Helical" evidence="8">
    <location>
        <begin position="86"/>
        <end position="106"/>
    </location>
</feature>
<comment type="subcellular location">
    <subcellularLocation>
        <location evidence="1">Cell membrane</location>
        <topology evidence="1">Multi-pass membrane protein</topology>
    </subcellularLocation>
</comment>
<evidence type="ECO:0000256" key="5">
    <source>
        <dbReference type="ARBA" id="ARBA00022840"/>
    </source>
</evidence>
<feature type="transmembrane region" description="Helical" evidence="8">
    <location>
        <begin position="282"/>
        <end position="301"/>
    </location>
</feature>
<feature type="transmembrane region" description="Helical" evidence="8">
    <location>
        <begin position="178"/>
        <end position="210"/>
    </location>
</feature>
<accession>A0A550I6S8</accession>
<keyword evidence="3 8" id="KW-0812">Transmembrane</keyword>
<evidence type="ECO:0000256" key="7">
    <source>
        <dbReference type="ARBA" id="ARBA00023136"/>
    </source>
</evidence>
<dbReference type="GO" id="GO:0005524">
    <property type="term" value="F:ATP binding"/>
    <property type="evidence" value="ECO:0007669"/>
    <property type="project" value="UniProtKB-KW"/>
</dbReference>
<dbReference type="InterPro" id="IPR036640">
    <property type="entry name" value="ABC1_TM_sf"/>
</dbReference>
<keyword evidence="4" id="KW-0547">Nucleotide-binding</keyword>
<dbReference type="RefSeq" id="WP_143409441.1">
    <property type="nucleotide sequence ID" value="NZ_VHSF01000001.1"/>
</dbReference>
<dbReference type="OrthoDB" id="9780296at2"/>
<dbReference type="CDD" id="cd18552">
    <property type="entry name" value="ABC_6TM_MsbA_like"/>
    <property type="match status" value="1"/>
</dbReference>
<keyword evidence="2" id="KW-0813">Transport</keyword>
<sequence length="607" mass="67781">MTYFRKILQFAIPYKRFAILNIICNVLYAIFSTLSFIALIPVIQVLFDKTKRVSRKPVWDGIGSAKDYVTDYFNYQVTQRVNEDEVAALVFICGIVVLLFFLKNFFGYLSSFFLTFLRNGVLRDLRDAMYKKILALPVSYFSEKKKGDTISRITADVNEVQTSFLSILELIVREPLTILFTIIAMLLMSAKLTLFVFLFLPVAGFIISVIGKKLKKQSNLAQEENGHFLSIVEETLSSLKIVKGFNAEDKFYKRFQQSTNRLNHILNQLVNRQNMASPTSEFLGIFVIVIILWFGGNMVLVEGSLDAATFIAFLGLAYNILTPAKQISKATYSVKKGDAAAERILAVLETPSSITDAPNAIDKKTFDSEISIENINFKYEKEKVLKNFSISVPKGQTVALVGQSGSGKSTIANLITRFYDVNEGAIKIDGIDIRQITKVSLRNLMGLVTQDSILFNDSIRNNLSLGKENATDEEIIDALKIANAWEFVKELPAGLDTNIGDSGNKLSGGQKQRLSIARAVLKNPPVMILDEATSALDTESEKLVQKALENMMKNRTSVVIAHRLSTIQNADKIIVMQRGEIVEQGKHADLIAANGAYRKLVEMQSFD</sequence>
<dbReference type="AlphaFoldDB" id="A0A550I6S8"/>
<gene>
    <name evidence="11" type="ORF">FGM01_01970</name>
</gene>
<dbReference type="PROSITE" id="PS50893">
    <property type="entry name" value="ABC_TRANSPORTER_2"/>
    <property type="match status" value="1"/>
</dbReference>
<dbReference type="GO" id="GO:0005886">
    <property type="term" value="C:plasma membrane"/>
    <property type="evidence" value="ECO:0007669"/>
    <property type="project" value="UniProtKB-SubCell"/>
</dbReference>
<feature type="domain" description="ABC transmembrane type-1" evidence="10">
    <location>
        <begin position="19"/>
        <end position="336"/>
    </location>
</feature>
<evidence type="ECO:0000259" key="9">
    <source>
        <dbReference type="PROSITE" id="PS50893"/>
    </source>
</evidence>
<evidence type="ECO:0000256" key="4">
    <source>
        <dbReference type="ARBA" id="ARBA00022741"/>
    </source>
</evidence>
<organism evidence="11 12">
    <name type="scientific">Christiangramia sabulilitoris</name>
    <dbReference type="NCBI Taxonomy" id="2583991"/>
    <lineage>
        <taxon>Bacteria</taxon>
        <taxon>Pseudomonadati</taxon>
        <taxon>Bacteroidota</taxon>
        <taxon>Flavobacteriia</taxon>
        <taxon>Flavobacteriales</taxon>
        <taxon>Flavobacteriaceae</taxon>
        <taxon>Christiangramia</taxon>
    </lineage>
</organism>
<dbReference type="PROSITE" id="PS00211">
    <property type="entry name" value="ABC_TRANSPORTER_1"/>
    <property type="match status" value="1"/>
</dbReference>
<dbReference type="Pfam" id="PF00664">
    <property type="entry name" value="ABC_membrane"/>
    <property type="match status" value="1"/>
</dbReference>
<dbReference type="EMBL" id="VHSF01000001">
    <property type="protein sequence ID" value="TRO66677.1"/>
    <property type="molecule type" value="Genomic_DNA"/>
</dbReference>
<dbReference type="InterPro" id="IPR027417">
    <property type="entry name" value="P-loop_NTPase"/>
</dbReference>
<dbReference type="InterPro" id="IPR039421">
    <property type="entry name" value="Type_1_exporter"/>
</dbReference>
<evidence type="ECO:0000256" key="3">
    <source>
        <dbReference type="ARBA" id="ARBA00022692"/>
    </source>
</evidence>
<comment type="caution">
    <text evidence="11">The sequence shown here is derived from an EMBL/GenBank/DDBJ whole genome shotgun (WGS) entry which is preliminary data.</text>
</comment>
<feature type="domain" description="ABC transporter" evidence="9">
    <location>
        <begin position="370"/>
        <end position="603"/>
    </location>
</feature>
<dbReference type="Pfam" id="PF00005">
    <property type="entry name" value="ABC_tran"/>
    <property type="match status" value="1"/>
</dbReference>
<keyword evidence="12" id="KW-1185">Reference proteome</keyword>
<feature type="transmembrane region" description="Helical" evidence="8">
    <location>
        <begin position="20"/>
        <end position="47"/>
    </location>
</feature>
<dbReference type="Gene3D" id="3.40.50.300">
    <property type="entry name" value="P-loop containing nucleotide triphosphate hydrolases"/>
    <property type="match status" value="1"/>
</dbReference>
<keyword evidence="7 8" id="KW-0472">Membrane</keyword>
<evidence type="ECO:0000256" key="8">
    <source>
        <dbReference type="SAM" id="Phobius"/>
    </source>
</evidence>
<evidence type="ECO:0000259" key="10">
    <source>
        <dbReference type="PROSITE" id="PS50929"/>
    </source>
</evidence>
<name>A0A550I6S8_9FLAO</name>
<dbReference type="SMART" id="SM00382">
    <property type="entry name" value="AAA"/>
    <property type="match status" value="1"/>
</dbReference>
<dbReference type="InterPro" id="IPR003439">
    <property type="entry name" value="ABC_transporter-like_ATP-bd"/>
</dbReference>
<dbReference type="PROSITE" id="PS50929">
    <property type="entry name" value="ABC_TM1F"/>
    <property type="match status" value="1"/>
</dbReference>
<evidence type="ECO:0000256" key="2">
    <source>
        <dbReference type="ARBA" id="ARBA00022448"/>
    </source>
</evidence>
<dbReference type="PANTHER" id="PTHR43394">
    <property type="entry name" value="ATP-DEPENDENT PERMEASE MDL1, MITOCHONDRIAL"/>
    <property type="match status" value="1"/>
</dbReference>
<keyword evidence="6 8" id="KW-1133">Transmembrane helix</keyword>
<evidence type="ECO:0000313" key="11">
    <source>
        <dbReference type="EMBL" id="TRO66677.1"/>
    </source>
</evidence>
<dbReference type="SUPFAM" id="SSF52540">
    <property type="entry name" value="P-loop containing nucleoside triphosphate hydrolases"/>
    <property type="match status" value="1"/>
</dbReference>
<protein>
    <submittedName>
        <fullName evidence="11">ABC transporter ATP-binding protein</fullName>
    </submittedName>
</protein>
<dbReference type="Gene3D" id="1.20.1560.10">
    <property type="entry name" value="ABC transporter type 1, transmembrane domain"/>
    <property type="match status" value="1"/>
</dbReference>
<dbReference type="FunFam" id="3.40.50.300:FF:000287">
    <property type="entry name" value="Multidrug ABC transporter ATP-binding protein"/>
    <property type="match status" value="1"/>
</dbReference>
<dbReference type="InterPro" id="IPR017871">
    <property type="entry name" value="ABC_transporter-like_CS"/>
</dbReference>
<dbReference type="InterPro" id="IPR003593">
    <property type="entry name" value="AAA+_ATPase"/>
</dbReference>
<evidence type="ECO:0000313" key="12">
    <source>
        <dbReference type="Proteomes" id="UP000315131"/>
    </source>
</evidence>
<evidence type="ECO:0000256" key="1">
    <source>
        <dbReference type="ARBA" id="ARBA00004651"/>
    </source>
</evidence>